<dbReference type="FunFam" id="3.30.70.890:FF:000001">
    <property type="entry name" value="Galactokinase"/>
    <property type="match status" value="1"/>
</dbReference>
<dbReference type="InterPro" id="IPR006203">
    <property type="entry name" value="GHMP_knse_ATP-bd_CS"/>
</dbReference>
<dbReference type="PROSITE" id="PS00627">
    <property type="entry name" value="GHMP_KINASES_ATP"/>
    <property type="match status" value="1"/>
</dbReference>
<accession>A0A8J2NMK6</accession>
<name>A0A8J2NMK6_9HEXA</name>
<keyword evidence="4" id="KW-0418">Kinase</keyword>
<dbReference type="PANTHER" id="PTHR10457">
    <property type="entry name" value="MEVALONATE KINASE/GALACTOKINASE"/>
    <property type="match status" value="1"/>
</dbReference>
<evidence type="ECO:0000256" key="4">
    <source>
        <dbReference type="ARBA" id="ARBA00022777"/>
    </source>
</evidence>
<evidence type="ECO:0000256" key="5">
    <source>
        <dbReference type="ARBA" id="ARBA00022840"/>
    </source>
</evidence>
<evidence type="ECO:0000256" key="6">
    <source>
        <dbReference type="ARBA" id="ARBA00022842"/>
    </source>
</evidence>
<feature type="domain" description="GHMP kinase C-terminal" evidence="9">
    <location>
        <begin position="294"/>
        <end position="374"/>
    </location>
</feature>
<keyword evidence="6" id="KW-0460">Magnesium</keyword>
<evidence type="ECO:0000313" key="11">
    <source>
        <dbReference type="EMBL" id="CAG7708773.1"/>
    </source>
</evidence>
<evidence type="ECO:0008006" key="13">
    <source>
        <dbReference type="Google" id="ProtNLM"/>
    </source>
</evidence>
<dbReference type="PANTHER" id="PTHR10457:SF7">
    <property type="entry name" value="GALACTOKINASE-RELATED"/>
    <property type="match status" value="1"/>
</dbReference>
<feature type="domain" description="GHMP kinase N-terminal" evidence="8">
    <location>
        <begin position="103"/>
        <end position="189"/>
    </location>
</feature>
<dbReference type="GO" id="GO:0006012">
    <property type="term" value="P:galactose metabolic process"/>
    <property type="evidence" value="ECO:0007669"/>
    <property type="project" value="InterPro"/>
</dbReference>
<gene>
    <name evidence="11" type="ORF">AFUS01_LOCUS4791</name>
</gene>
<dbReference type="GO" id="GO:0004335">
    <property type="term" value="F:galactokinase activity"/>
    <property type="evidence" value="ECO:0007669"/>
    <property type="project" value="InterPro"/>
</dbReference>
<dbReference type="NCBIfam" id="TIGR00131">
    <property type="entry name" value="gal_kin"/>
    <property type="match status" value="1"/>
</dbReference>
<dbReference type="InterPro" id="IPR019741">
    <property type="entry name" value="Galactokinase_CS"/>
</dbReference>
<keyword evidence="5" id="KW-0067">ATP-binding</keyword>
<dbReference type="Pfam" id="PF10509">
    <property type="entry name" value="GalKase_gal_bdg"/>
    <property type="match status" value="1"/>
</dbReference>
<comment type="caution">
    <text evidence="11">The sequence shown here is derived from an EMBL/GenBank/DDBJ whole genome shotgun (WGS) entry which is preliminary data.</text>
</comment>
<sequence>MVQSLQEVVDECRSLFTKQFGNDPVIVVKAPGRVNIIGEHTDYNDGFVFPMAIPLYTVMVGKPNGTSTIQLVTAAQMGEVQTLGFEAPSASARLTPGSPKWANYVKGVIEHFPADSIPGFDAAIVTTVPLGGGLSSSASLEVATATFLEALTGNNLPPTDKALLCQKSEHTFADMPCGIMDQFISCMGKEDSALLIDCRSLETKLVNLSSAKPDGGDEVTFLVVNSNVKHQLTGSEYPQRRSDCFEAAKILGVKSLRDANMSLLRENRDRMTDRVYQRALHVVSEIERCSKATDAIVDGDLELFGRLMYQSHVSLRDLYAVSCPELDELVDISMKCKGVYGSRMTGGGFGGCIVALVKSSEADNVIEAINQKYSKKATSYVFKAVEGATIISK</sequence>
<dbReference type="GO" id="GO:0046872">
    <property type="term" value="F:metal ion binding"/>
    <property type="evidence" value="ECO:0007669"/>
    <property type="project" value="UniProtKB-KW"/>
</dbReference>
<protein>
    <recommendedName>
        <fullName evidence="13">Galactokinase</fullName>
    </recommendedName>
</protein>
<dbReference type="GO" id="GO:0005524">
    <property type="term" value="F:ATP binding"/>
    <property type="evidence" value="ECO:0007669"/>
    <property type="project" value="UniProtKB-KW"/>
</dbReference>
<evidence type="ECO:0000313" key="12">
    <source>
        <dbReference type="Proteomes" id="UP000708208"/>
    </source>
</evidence>
<dbReference type="AlphaFoldDB" id="A0A8J2NMK6"/>
<keyword evidence="7" id="KW-0119">Carbohydrate metabolism</keyword>
<evidence type="ECO:0000256" key="1">
    <source>
        <dbReference type="ARBA" id="ARBA00022679"/>
    </source>
</evidence>
<dbReference type="Pfam" id="PF00288">
    <property type="entry name" value="GHMP_kinases_N"/>
    <property type="match status" value="1"/>
</dbReference>
<evidence type="ECO:0000256" key="2">
    <source>
        <dbReference type="ARBA" id="ARBA00022723"/>
    </source>
</evidence>
<evidence type="ECO:0000256" key="7">
    <source>
        <dbReference type="ARBA" id="ARBA00023277"/>
    </source>
</evidence>
<keyword evidence="12" id="KW-1185">Reference proteome</keyword>
<evidence type="ECO:0000259" key="8">
    <source>
        <dbReference type="Pfam" id="PF00288"/>
    </source>
</evidence>
<dbReference type="Proteomes" id="UP000708208">
    <property type="component" value="Unassembled WGS sequence"/>
</dbReference>
<feature type="domain" description="Galactokinase N-terminal" evidence="10">
    <location>
        <begin position="15"/>
        <end position="63"/>
    </location>
</feature>
<dbReference type="Pfam" id="PF08544">
    <property type="entry name" value="GHMP_kinases_C"/>
    <property type="match status" value="1"/>
</dbReference>
<dbReference type="EMBL" id="CAJVCH010030163">
    <property type="protein sequence ID" value="CAG7708773.1"/>
    <property type="molecule type" value="Genomic_DNA"/>
</dbReference>
<dbReference type="InterPro" id="IPR019539">
    <property type="entry name" value="GalKase_N"/>
</dbReference>
<proteinExistence type="predicted"/>
<reference evidence="11" key="1">
    <citation type="submission" date="2021-06" db="EMBL/GenBank/DDBJ databases">
        <authorList>
            <person name="Hodson N. C."/>
            <person name="Mongue J. A."/>
            <person name="Jaron S. K."/>
        </authorList>
    </citation>
    <scope>NUCLEOTIDE SEQUENCE</scope>
</reference>
<dbReference type="InterPro" id="IPR013750">
    <property type="entry name" value="GHMP_kinase_C_dom"/>
</dbReference>
<dbReference type="PROSITE" id="PS00106">
    <property type="entry name" value="GALACTOKINASE"/>
    <property type="match status" value="1"/>
</dbReference>
<dbReference type="PIRSF" id="PIRSF000530">
    <property type="entry name" value="Galactokinase"/>
    <property type="match status" value="1"/>
</dbReference>
<evidence type="ECO:0000259" key="9">
    <source>
        <dbReference type="Pfam" id="PF08544"/>
    </source>
</evidence>
<organism evidence="11 12">
    <name type="scientific">Allacma fusca</name>
    <dbReference type="NCBI Taxonomy" id="39272"/>
    <lineage>
        <taxon>Eukaryota</taxon>
        <taxon>Metazoa</taxon>
        <taxon>Ecdysozoa</taxon>
        <taxon>Arthropoda</taxon>
        <taxon>Hexapoda</taxon>
        <taxon>Collembola</taxon>
        <taxon>Symphypleona</taxon>
        <taxon>Sminthuridae</taxon>
        <taxon>Allacma</taxon>
    </lineage>
</organism>
<dbReference type="InterPro" id="IPR006206">
    <property type="entry name" value="Mevalonate/galactokinase"/>
</dbReference>
<keyword evidence="2" id="KW-0479">Metal-binding</keyword>
<evidence type="ECO:0000259" key="10">
    <source>
        <dbReference type="Pfam" id="PF10509"/>
    </source>
</evidence>
<dbReference type="GO" id="GO:0005829">
    <property type="term" value="C:cytosol"/>
    <property type="evidence" value="ECO:0007669"/>
    <property type="project" value="TreeGrafter"/>
</dbReference>
<evidence type="ECO:0000256" key="3">
    <source>
        <dbReference type="ARBA" id="ARBA00022741"/>
    </source>
</evidence>
<dbReference type="FunFam" id="3.30.230.10:FF:000040">
    <property type="entry name" value="Galactokinase 1"/>
    <property type="match status" value="1"/>
</dbReference>
<keyword evidence="1" id="KW-0808">Transferase</keyword>
<keyword evidence="3" id="KW-0547">Nucleotide-binding</keyword>
<dbReference type="InterPro" id="IPR000705">
    <property type="entry name" value="Galactokinase"/>
</dbReference>
<dbReference type="InterPro" id="IPR006204">
    <property type="entry name" value="GHMP_kinase_N_dom"/>
</dbReference>
<dbReference type="OrthoDB" id="275179at2759"/>